<name>A0A8J4AUC9_9CHLO</name>
<keyword evidence="3" id="KW-1185">Reference proteome</keyword>
<dbReference type="EMBL" id="BNCO01000003">
    <property type="protein sequence ID" value="GIL45360.1"/>
    <property type="molecule type" value="Genomic_DNA"/>
</dbReference>
<organism evidence="2 3">
    <name type="scientific">Volvox africanus</name>
    <dbReference type="NCBI Taxonomy" id="51714"/>
    <lineage>
        <taxon>Eukaryota</taxon>
        <taxon>Viridiplantae</taxon>
        <taxon>Chlorophyta</taxon>
        <taxon>core chlorophytes</taxon>
        <taxon>Chlorophyceae</taxon>
        <taxon>CS clade</taxon>
        <taxon>Chlamydomonadales</taxon>
        <taxon>Volvocaceae</taxon>
        <taxon>Volvox</taxon>
    </lineage>
</organism>
<accession>A0A8J4AUC9</accession>
<gene>
    <name evidence="2" type="ORF">Vafri_2608</name>
</gene>
<dbReference type="Proteomes" id="UP000747399">
    <property type="component" value="Unassembled WGS sequence"/>
</dbReference>
<proteinExistence type="predicted"/>
<evidence type="ECO:0000256" key="1">
    <source>
        <dbReference type="SAM" id="MobiDB-lite"/>
    </source>
</evidence>
<sequence>MAKIQDGKPTCSSKHLSALGPLFLTQQELCEYFKLIEGHDISPEVNVVMDVLFQDDQEVLGSFFRGFLVKMFSRTLDAFVLVPIHTVQPAGEDGQLQVEVRMHKRDGSAVQIWCGAQDLWPTLPSFQARASKNPHNTLHIGDFQYVVAMTEMHGYQYLFPMNPRTTRLRKVLLRRLVELSEQRRKQAMCTELSKRADAVLDKLDLADRDLQLINVGGQFRVPSEAEKDTIWARKEELEAEHKRIVEAIYEVGYDDRDMQTSLRHIENMVLNLKNILQEGNQEAQAAAHRSPQGPRPSRIQAQPQDPRRQVGPPVAAGLRDSETNSPIDGCDSLQAAARQRLQTGEGDQGVQEGSSAMPTKLQLQYLQAQADLLMLLCSHKVISHNGTENWSKMGREAHSRASQLERHCQDLEAQLRAEGLSVPDQVQVARHYAAMVYEQRQLQDQGLPQKGPQKATNPEQELGPLQQHVLLRQDDTNSRASPARACDSEQGSCQRQQQQQAPHDRLGHGMSSQLPYHPAQPKIRVPPVKWKGVIALGQNGTVQKSLRTGRLHAERMRSCGSSPSSITDLKNTWIPLVFPLLEAVPDLKDLIPEVGLLTFGDDNELASMADFARRQGWYADRVSSGVACGKSALIFNDGYLAHQEMSVYVLTQKSQWAQETFLDQLHDTHKQLFLADKAFLLLFRLGPPKRPNAAMPTRGDGVRGGQRAVDHAAAPGVTRAPVVNSTRPPAAAGSAAIAMGQAQAPGTVLRMPLCPDPSQCMLGTAAAGSMPLGVAATVGVPPQAEVQPVARGIATGMETVHVPVVGEAQAALQGIPGSVRQKSSSPRLLDRY</sequence>
<protein>
    <submittedName>
        <fullName evidence="2">Uncharacterized protein</fullName>
    </submittedName>
</protein>
<dbReference type="AlphaFoldDB" id="A0A8J4AUC9"/>
<feature type="region of interest" description="Disordered" evidence="1">
    <location>
        <begin position="475"/>
        <end position="518"/>
    </location>
</feature>
<evidence type="ECO:0000313" key="2">
    <source>
        <dbReference type="EMBL" id="GIL45360.1"/>
    </source>
</evidence>
<feature type="region of interest" description="Disordered" evidence="1">
    <location>
        <begin position="280"/>
        <end position="330"/>
    </location>
</feature>
<reference evidence="2" key="1">
    <citation type="journal article" date="2021" name="Proc. Natl. Acad. Sci. U.S.A.">
        <title>Three genomes in the algal genus Volvox reveal the fate of a haploid sex-determining region after a transition to homothallism.</title>
        <authorList>
            <person name="Yamamoto K."/>
            <person name="Hamaji T."/>
            <person name="Kawai-Toyooka H."/>
            <person name="Matsuzaki R."/>
            <person name="Takahashi F."/>
            <person name="Nishimura Y."/>
            <person name="Kawachi M."/>
            <person name="Noguchi H."/>
            <person name="Minakuchi Y."/>
            <person name="Umen J.G."/>
            <person name="Toyoda A."/>
            <person name="Nozaki H."/>
        </authorList>
    </citation>
    <scope>NUCLEOTIDE SEQUENCE</scope>
    <source>
        <strain evidence="2">NIES-3780</strain>
    </source>
</reference>
<evidence type="ECO:0000313" key="3">
    <source>
        <dbReference type="Proteomes" id="UP000747399"/>
    </source>
</evidence>
<comment type="caution">
    <text evidence="2">The sequence shown here is derived from an EMBL/GenBank/DDBJ whole genome shotgun (WGS) entry which is preliminary data.</text>
</comment>